<dbReference type="EC" id="2.1.2.2" evidence="6"/>
<dbReference type="Proteomes" id="UP000696931">
    <property type="component" value="Unassembled WGS sequence"/>
</dbReference>
<proteinExistence type="inferred from homology"/>
<feature type="site" description="Raises pKa of active site His" evidence="6">
    <location>
        <position position="160"/>
    </location>
</feature>
<keyword evidence="3 6" id="KW-0658">Purine biosynthesis</keyword>
<dbReference type="GO" id="GO:0004644">
    <property type="term" value="F:phosphoribosylglycinamide formyltransferase activity"/>
    <property type="evidence" value="ECO:0007669"/>
    <property type="project" value="UniProtKB-UniRule"/>
</dbReference>
<feature type="domain" description="Formyl transferase N-terminal" evidence="7">
    <location>
        <begin position="18"/>
        <end position="197"/>
    </location>
</feature>
<dbReference type="PROSITE" id="PS00373">
    <property type="entry name" value="GART"/>
    <property type="match status" value="1"/>
</dbReference>
<feature type="binding site" evidence="6">
    <location>
        <position position="80"/>
    </location>
    <ligand>
        <name>(6R)-10-formyltetrahydrofolate</name>
        <dbReference type="ChEBI" id="CHEBI:195366"/>
    </ligand>
</feature>
<comment type="caution">
    <text evidence="8">The sequence shown here is derived from an EMBL/GenBank/DDBJ whole genome shotgun (WGS) entry which is preliminary data.</text>
</comment>
<dbReference type="InterPro" id="IPR001555">
    <property type="entry name" value="GART_AS"/>
</dbReference>
<keyword evidence="2 6" id="KW-0808">Transferase</keyword>
<comment type="function">
    <text evidence="6">Catalyzes the transfer of a formyl group from 10-formyltetrahydrofolate to 5-phospho-ribosyl-glycinamide (GAR), producing 5-phospho-ribosyl-N-formylglycinamide (FGAR) and tetrahydrofolate.</text>
</comment>
<dbReference type="Gene3D" id="3.40.50.170">
    <property type="entry name" value="Formyl transferase, N-terminal domain"/>
    <property type="match status" value="1"/>
</dbReference>
<feature type="binding site" evidence="6">
    <location>
        <begin position="27"/>
        <end position="29"/>
    </location>
    <ligand>
        <name>N(1)-(5-phospho-beta-D-ribosyl)glycinamide</name>
        <dbReference type="ChEBI" id="CHEBI:143788"/>
    </ligand>
</feature>
<sequence length="222" mass="23931">MGWGARLVCGVLSARSARLAVFASGNGSNFEALASTASRGELGGSIVALLSDQPQAFALERARRHGIEALSPPTGRFRTRLEDERPWIDALRERAIDAVLLAGFMRRIHAPLLGAFAGRILNLHPSLLPSFPGLDAIGQAWRHGARVTGCTVHVVEDGLDTGPIVAQAAVEIRDDDTLEKLTSRVHAVEHALYPAAVRRWLSEPWHVEGRRLVFGAAEGSRG</sequence>
<accession>A0A933SEQ5</accession>
<comment type="pathway">
    <text evidence="1 6">Purine metabolism; IMP biosynthesis via de novo pathway; N(2)-formyl-N(1)-(5-phospho-D-ribosyl)glycinamide from N(1)-(5-phospho-D-ribosyl)glycinamide (10-formyl THF route): step 1/1.</text>
</comment>
<dbReference type="Pfam" id="PF00551">
    <property type="entry name" value="Formyl_trans_N"/>
    <property type="match status" value="1"/>
</dbReference>
<dbReference type="PANTHER" id="PTHR43369:SF2">
    <property type="entry name" value="PHOSPHORIBOSYLGLYCINAMIDE FORMYLTRANSFERASE"/>
    <property type="match status" value="1"/>
</dbReference>
<reference evidence="8" key="1">
    <citation type="submission" date="2020-07" db="EMBL/GenBank/DDBJ databases">
        <title>Huge and variable diversity of episymbiotic CPR bacteria and DPANN archaea in groundwater ecosystems.</title>
        <authorList>
            <person name="He C.Y."/>
            <person name="Keren R."/>
            <person name="Whittaker M."/>
            <person name="Farag I.F."/>
            <person name="Doudna J."/>
            <person name="Cate J.H.D."/>
            <person name="Banfield J.F."/>
        </authorList>
    </citation>
    <scope>NUCLEOTIDE SEQUENCE</scope>
    <source>
        <strain evidence="8">NC_groundwater_1813_Pr3_B-0.1um_71_17</strain>
    </source>
</reference>
<evidence type="ECO:0000259" key="7">
    <source>
        <dbReference type="Pfam" id="PF00551"/>
    </source>
</evidence>
<dbReference type="EMBL" id="JACRIW010000091">
    <property type="protein sequence ID" value="MBI5170370.1"/>
    <property type="molecule type" value="Genomic_DNA"/>
</dbReference>
<evidence type="ECO:0000256" key="6">
    <source>
        <dbReference type="HAMAP-Rule" id="MF_01930"/>
    </source>
</evidence>
<comment type="similarity">
    <text evidence="4 6">Belongs to the GART family.</text>
</comment>
<dbReference type="GO" id="GO:0005829">
    <property type="term" value="C:cytosol"/>
    <property type="evidence" value="ECO:0007669"/>
    <property type="project" value="TreeGrafter"/>
</dbReference>
<name>A0A933SEQ5_UNCEI</name>
<gene>
    <name evidence="6" type="primary">purN</name>
    <name evidence="8" type="ORF">HZA61_12850</name>
</gene>
<organism evidence="8 9">
    <name type="scientific">Eiseniibacteriota bacterium</name>
    <dbReference type="NCBI Taxonomy" id="2212470"/>
    <lineage>
        <taxon>Bacteria</taxon>
        <taxon>Candidatus Eiseniibacteriota</taxon>
    </lineage>
</organism>
<dbReference type="PANTHER" id="PTHR43369">
    <property type="entry name" value="PHOSPHORIBOSYLGLYCINAMIDE FORMYLTRANSFERASE"/>
    <property type="match status" value="1"/>
</dbReference>
<evidence type="ECO:0000256" key="5">
    <source>
        <dbReference type="ARBA" id="ARBA00047664"/>
    </source>
</evidence>
<feature type="active site" description="Proton donor" evidence="6">
    <location>
        <position position="124"/>
    </location>
</feature>
<evidence type="ECO:0000256" key="3">
    <source>
        <dbReference type="ARBA" id="ARBA00022755"/>
    </source>
</evidence>
<dbReference type="NCBIfam" id="TIGR00639">
    <property type="entry name" value="PurN"/>
    <property type="match status" value="1"/>
</dbReference>
<protein>
    <recommendedName>
        <fullName evidence="6">Phosphoribosylglycinamide formyltransferase</fullName>
        <ecNumber evidence="6">2.1.2.2</ecNumber>
    </recommendedName>
    <alternativeName>
        <fullName evidence="6">5'-phosphoribosylglycinamide transformylase</fullName>
    </alternativeName>
    <alternativeName>
        <fullName evidence="6">GAR transformylase</fullName>
        <shortName evidence="6">GART</shortName>
    </alternativeName>
</protein>
<feature type="binding site" evidence="6">
    <location>
        <position position="122"/>
    </location>
    <ligand>
        <name>(6R)-10-formyltetrahydrofolate</name>
        <dbReference type="ChEBI" id="CHEBI:195366"/>
    </ligand>
</feature>
<evidence type="ECO:0000313" key="9">
    <source>
        <dbReference type="Proteomes" id="UP000696931"/>
    </source>
</evidence>
<dbReference type="GO" id="GO:0006189">
    <property type="term" value="P:'de novo' IMP biosynthetic process"/>
    <property type="evidence" value="ECO:0007669"/>
    <property type="project" value="UniProtKB-UniRule"/>
</dbReference>
<evidence type="ECO:0000313" key="8">
    <source>
        <dbReference type="EMBL" id="MBI5170370.1"/>
    </source>
</evidence>
<evidence type="ECO:0000256" key="4">
    <source>
        <dbReference type="ARBA" id="ARBA00038440"/>
    </source>
</evidence>
<evidence type="ECO:0000256" key="1">
    <source>
        <dbReference type="ARBA" id="ARBA00005054"/>
    </source>
</evidence>
<dbReference type="CDD" id="cd08645">
    <property type="entry name" value="FMT_core_GART"/>
    <property type="match status" value="1"/>
</dbReference>
<evidence type="ECO:0000256" key="2">
    <source>
        <dbReference type="ARBA" id="ARBA00022679"/>
    </source>
</evidence>
<dbReference type="AlphaFoldDB" id="A0A933SEQ5"/>
<dbReference type="InterPro" id="IPR004607">
    <property type="entry name" value="GART"/>
</dbReference>
<comment type="caution">
    <text evidence="6">Lacks conserved residue(s) required for the propagation of feature annotation.</text>
</comment>
<dbReference type="InterPro" id="IPR036477">
    <property type="entry name" value="Formyl_transf_N_sf"/>
</dbReference>
<comment type="catalytic activity">
    <reaction evidence="5 6">
        <text>N(1)-(5-phospho-beta-D-ribosyl)glycinamide + (6R)-10-formyltetrahydrofolate = N(2)-formyl-N(1)-(5-phospho-beta-D-ribosyl)glycinamide + (6S)-5,6,7,8-tetrahydrofolate + H(+)</text>
        <dbReference type="Rhea" id="RHEA:15053"/>
        <dbReference type="ChEBI" id="CHEBI:15378"/>
        <dbReference type="ChEBI" id="CHEBI:57453"/>
        <dbReference type="ChEBI" id="CHEBI:143788"/>
        <dbReference type="ChEBI" id="CHEBI:147286"/>
        <dbReference type="ChEBI" id="CHEBI:195366"/>
        <dbReference type="EC" id="2.1.2.2"/>
    </reaction>
</comment>
<dbReference type="HAMAP" id="MF_01930">
    <property type="entry name" value="PurN"/>
    <property type="match status" value="1"/>
</dbReference>
<dbReference type="SUPFAM" id="SSF53328">
    <property type="entry name" value="Formyltransferase"/>
    <property type="match status" value="1"/>
</dbReference>
<dbReference type="InterPro" id="IPR002376">
    <property type="entry name" value="Formyl_transf_N"/>
</dbReference>